<proteinExistence type="predicted"/>
<dbReference type="AlphaFoldDB" id="A0A0B6YSH7"/>
<dbReference type="EMBL" id="HACG01012354">
    <property type="protein sequence ID" value="CEK59219.1"/>
    <property type="molecule type" value="Transcribed_RNA"/>
</dbReference>
<feature type="compositionally biased region" description="Polar residues" evidence="1">
    <location>
        <begin position="42"/>
        <end position="70"/>
    </location>
</feature>
<gene>
    <name evidence="2" type="primary">ORF35553</name>
</gene>
<feature type="non-terminal residue" evidence="2">
    <location>
        <position position="1"/>
    </location>
</feature>
<feature type="region of interest" description="Disordered" evidence="1">
    <location>
        <begin position="40"/>
        <end position="89"/>
    </location>
</feature>
<evidence type="ECO:0000256" key="1">
    <source>
        <dbReference type="SAM" id="MobiDB-lite"/>
    </source>
</evidence>
<evidence type="ECO:0000313" key="2">
    <source>
        <dbReference type="EMBL" id="CEK59219.1"/>
    </source>
</evidence>
<sequence>KDKENISRNNSQAWVNPDEWDTAGDEEDFENFLASVKARSLATRSPTVNETTPRLNVSAQNTENNLSKPPTNDLDWEPDFVSAQDDNRL</sequence>
<name>A0A0B6YSH7_9EUPU</name>
<feature type="region of interest" description="Disordered" evidence="1">
    <location>
        <begin position="1"/>
        <end position="23"/>
    </location>
</feature>
<reference evidence="2" key="1">
    <citation type="submission" date="2014-12" db="EMBL/GenBank/DDBJ databases">
        <title>Insight into the proteome of Arion vulgaris.</title>
        <authorList>
            <person name="Aradska J."/>
            <person name="Bulat T."/>
            <person name="Smidak R."/>
            <person name="Sarate P."/>
            <person name="Gangsoo J."/>
            <person name="Sialana F."/>
            <person name="Bilban M."/>
            <person name="Lubec G."/>
        </authorList>
    </citation>
    <scope>NUCLEOTIDE SEQUENCE</scope>
    <source>
        <tissue evidence="2">Skin</tissue>
    </source>
</reference>
<protein>
    <submittedName>
        <fullName evidence="2">Uncharacterized protein</fullName>
    </submittedName>
</protein>
<accession>A0A0B6YSH7</accession>
<organism evidence="2">
    <name type="scientific">Arion vulgaris</name>
    <dbReference type="NCBI Taxonomy" id="1028688"/>
    <lineage>
        <taxon>Eukaryota</taxon>
        <taxon>Metazoa</taxon>
        <taxon>Spiralia</taxon>
        <taxon>Lophotrochozoa</taxon>
        <taxon>Mollusca</taxon>
        <taxon>Gastropoda</taxon>
        <taxon>Heterobranchia</taxon>
        <taxon>Euthyneura</taxon>
        <taxon>Panpulmonata</taxon>
        <taxon>Eupulmonata</taxon>
        <taxon>Stylommatophora</taxon>
        <taxon>Helicina</taxon>
        <taxon>Arionoidea</taxon>
        <taxon>Arionidae</taxon>
        <taxon>Arion</taxon>
    </lineage>
</organism>